<reference evidence="2" key="1">
    <citation type="journal article" date="2014" name="Nat. Genet.">
        <title>Genome and transcriptome of the porcine whipworm Trichuris suis.</title>
        <authorList>
            <person name="Jex A.R."/>
            <person name="Nejsum P."/>
            <person name="Schwarz E.M."/>
            <person name="Hu L."/>
            <person name="Young N.D."/>
            <person name="Hall R.S."/>
            <person name="Korhonen P.K."/>
            <person name="Liao S."/>
            <person name="Thamsborg S."/>
            <person name="Xia J."/>
            <person name="Xu P."/>
            <person name="Wang S."/>
            <person name="Scheerlinck J.P."/>
            <person name="Hofmann A."/>
            <person name="Sternberg P.W."/>
            <person name="Wang J."/>
            <person name="Gasser R.B."/>
        </authorList>
    </citation>
    <scope>NUCLEOTIDE SEQUENCE [LARGE SCALE GENOMIC DNA]</scope>
    <source>
        <strain evidence="2">DCEP-RM93F</strain>
    </source>
</reference>
<dbReference type="PROSITE" id="PS50994">
    <property type="entry name" value="INTEGRASE"/>
    <property type="match status" value="1"/>
</dbReference>
<dbReference type="InterPro" id="IPR056924">
    <property type="entry name" value="SH3_Tf2-1"/>
</dbReference>
<feature type="domain" description="Integrase catalytic" evidence="1">
    <location>
        <begin position="1"/>
        <end position="120"/>
    </location>
</feature>
<sequence length="319" mass="35816">MAVPDTTSQRLTDFIMKTIVLRHGVPKKLITDQGTAFTSDMVKEVLAQLKVQHGMASGGHPQSNGLVERANRTLSSILAAYVNSRHSNWDDFVPYAMFAMNTMDQSSTKISPFELIYGRVAVLPTDSCFPWPETAGETYEDFKKRVDALRDAARINCVKAQEKQNRLYDQRRRAHKPFRPGDLVLLRRVLRQVGRSAKLLPRYVGPFRVIRRIGDVTYELSHLVCGRRRKEMKLFTAHIAQLKKYQSAANTTRRRSARATKIGGGCCSGNDPQASTARLIRRYKVRELSGHSVLESSVCVCVCSARLLIGCFLGALSLE</sequence>
<dbReference type="AlphaFoldDB" id="A0A085N444"/>
<dbReference type="InterPro" id="IPR001584">
    <property type="entry name" value="Integrase_cat-core"/>
</dbReference>
<protein>
    <recommendedName>
        <fullName evidence="1">Integrase catalytic domain-containing protein</fullName>
    </recommendedName>
</protein>
<dbReference type="PANTHER" id="PTHR37984:SF15">
    <property type="entry name" value="INTEGRASE CATALYTIC DOMAIN-CONTAINING PROTEIN"/>
    <property type="match status" value="1"/>
</dbReference>
<dbReference type="Proteomes" id="UP000030758">
    <property type="component" value="Unassembled WGS sequence"/>
</dbReference>
<dbReference type="InterPro" id="IPR050951">
    <property type="entry name" value="Retrovirus_Pol_polyprotein"/>
</dbReference>
<accession>A0A085N444</accession>
<evidence type="ECO:0000259" key="1">
    <source>
        <dbReference type="PROSITE" id="PS50994"/>
    </source>
</evidence>
<organism evidence="2">
    <name type="scientific">Trichuris suis</name>
    <name type="common">pig whipworm</name>
    <dbReference type="NCBI Taxonomy" id="68888"/>
    <lineage>
        <taxon>Eukaryota</taxon>
        <taxon>Metazoa</taxon>
        <taxon>Ecdysozoa</taxon>
        <taxon>Nematoda</taxon>
        <taxon>Enoplea</taxon>
        <taxon>Dorylaimia</taxon>
        <taxon>Trichinellida</taxon>
        <taxon>Trichuridae</taxon>
        <taxon>Trichuris</taxon>
    </lineage>
</organism>
<dbReference type="EMBL" id="KL367558">
    <property type="protein sequence ID" value="KFD64240.1"/>
    <property type="molecule type" value="Genomic_DNA"/>
</dbReference>
<proteinExistence type="predicted"/>
<dbReference type="Pfam" id="PF24626">
    <property type="entry name" value="SH3_Tf2-1"/>
    <property type="match status" value="1"/>
</dbReference>
<dbReference type="InterPro" id="IPR012337">
    <property type="entry name" value="RNaseH-like_sf"/>
</dbReference>
<dbReference type="Gene3D" id="3.30.420.10">
    <property type="entry name" value="Ribonuclease H-like superfamily/Ribonuclease H"/>
    <property type="match status" value="1"/>
</dbReference>
<dbReference type="PANTHER" id="PTHR37984">
    <property type="entry name" value="PROTEIN CBG26694"/>
    <property type="match status" value="1"/>
</dbReference>
<dbReference type="InterPro" id="IPR036397">
    <property type="entry name" value="RNaseH_sf"/>
</dbReference>
<dbReference type="GO" id="GO:0003676">
    <property type="term" value="F:nucleic acid binding"/>
    <property type="evidence" value="ECO:0007669"/>
    <property type="project" value="InterPro"/>
</dbReference>
<dbReference type="SUPFAM" id="SSF53098">
    <property type="entry name" value="Ribonuclease H-like"/>
    <property type="match status" value="1"/>
</dbReference>
<dbReference type="GO" id="GO:0015074">
    <property type="term" value="P:DNA integration"/>
    <property type="evidence" value="ECO:0007669"/>
    <property type="project" value="InterPro"/>
</dbReference>
<evidence type="ECO:0000313" key="2">
    <source>
        <dbReference type="EMBL" id="KFD64240.1"/>
    </source>
</evidence>
<name>A0A085N444_9BILA</name>
<gene>
    <name evidence="2" type="ORF">M514_23524</name>
</gene>